<dbReference type="InterPro" id="IPR027417">
    <property type="entry name" value="P-loop_NTPase"/>
</dbReference>
<evidence type="ECO:0000256" key="2">
    <source>
        <dbReference type="ARBA" id="ARBA00004123"/>
    </source>
</evidence>
<evidence type="ECO:0000256" key="3">
    <source>
        <dbReference type="ARBA" id="ARBA00004286"/>
    </source>
</evidence>
<dbReference type="GO" id="GO:0003691">
    <property type="term" value="F:double-stranded telomeric DNA binding"/>
    <property type="evidence" value="ECO:0007669"/>
    <property type="project" value="TreeGrafter"/>
</dbReference>
<evidence type="ECO:0000259" key="21">
    <source>
        <dbReference type="PROSITE" id="PS51131"/>
    </source>
</evidence>
<dbReference type="CTD" id="10111"/>
<evidence type="ECO:0000313" key="23">
    <source>
        <dbReference type="RefSeq" id="XP_026285244.1"/>
    </source>
</evidence>
<dbReference type="GO" id="GO:0005524">
    <property type="term" value="F:ATP binding"/>
    <property type="evidence" value="ECO:0007669"/>
    <property type="project" value="UniProtKB-KW"/>
</dbReference>
<keyword evidence="16" id="KW-0469">Meiosis</keyword>
<dbReference type="InterPro" id="IPR004584">
    <property type="entry name" value="Rad50_eukaryotes"/>
</dbReference>
<dbReference type="Pfam" id="PF04423">
    <property type="entry name" value="Rad50_zn_hook"/>
    <property type="match status" value="1"/>
</dbReference>
<dbReference type="PANTHER" id="PTHR18867">
    <property type="entry name" value="RAD50"/>
    <property type="match status" value="1"/>
</dbReference>
<dbReference type="PROSITE" id="PS51131">
    <property type="entry name" value="ZN_HOOK"/>
    <property type="match status" value="1"/>
</dbReference>
<keyword evidence="14" id="KW-0234">DNA repair</keyword>
<evidence type="ECO:0000256" key="17">
    <source>
        <dbReference type="ARBA" id="ARBA00049360"/>
    </source>
</evidence>
<feature type="coiled-coil region" evidence="19">
    <location>
        <begin position="847"/>
        <end position="919"/>
    </location>
</feature>
<dbReference type="GO" id="GO:0070192">
    <property type="term" value="P:chromosome organization involved in meiotic cell cycle"/>
    <property type="evidence" value="ECO:0007669"/>
    <property type="project" value="TreeGrafter"/>
</dbReference>
<keyword evidence="9" id="KW-0378">Hydrolase</keyword>
<dbReference type="SUPFAM" id="SSF52540">
    <property type="entry name" value="P-loop containing nucleoside triphosphate hydrolases"/>
    <property type="match status" value="1"/>
</dbReference>
<name>A0A6J1SVD0_FRAOC</name>
<dbReference type="InterPro" id="IPR013134">
    <property type="entry name" value="Zn_hook_RAD50"/>
</dbReference>
<keyword evidence="10 18" id="KW-0862">Zinc</keyword>
<reference evidence="23 24" key="1">
    <citation type="submission" date="2025-04" db="UniProtKB">
        <authorList>
            <consortium name="RefSeq"/>
        </authorList>
    </citation>
    <scope>IDENTIFICATION</scope>
    <source>
        <tissue evidence="23 24">Whole organism</tissue>
    </source>
</reference>
<dbReference type="Pfam" id="PF13476">
    <property type="entry name" value="AAA_23"/>
    <property type="match status" value="1"/>
</dbReference>
<evidence type="ECO:0000256" key="14">
    <source>
        <dbReference type="ARBA" id="ARBA00023204"/>
    </source>
</evidence>
<comment type="similarity">
    <text evidence="4">Belongs to the SMC family. RAD50 subfamily.</text>
</comment>
<dbReference type="GO" id="GO:0006302">
    <property type="term" value="P:double-strand break repair"/>
    <property type="evidence" value="ECO:0007669"/>
    <property type="project" value="InterPro"/>
</dbReference>
<keyword evidence="7" id="KW-0547">Nucleotide-binding</keyword>
<gene>
    <name evidence="23 24" type="primary">LOC113211160</name>
</gene>
<dbReference type="Gene3D" id="3.40.50.300">
    <property type="entry name" value="P-loop containing nucleotide triphosphate hydrolases"/>
    <property type="match status" value="2"/>
</dbReference>
<evidence type="ECO:0000256" key="6">
    <source>
        <dbReference type="ARBA" id="ARBA00022723"/>
    </source>
</evidence>
<evidence type="ECO:0000256" key="11">
    <source>
        <dbReference type="ARBA" id="ARBA00022840"/>
    </source>
</evidence>
<dbReference type="RefSeq" id="XP_026285244.1">
    <property type="nucleotide sequence ID" value="XM_026429459.2"/>
</dbReference>
<feature type="coiled-coil region" evidence="19">
    <location>
        <begin position="974"/>
        <end position="1045"/>
    </location>
</feature>
<dbReference type="NCBIfam" id="TIGR00606">
    <property type="entry name" value="rad50"/>
    <property type="match status" value="1"/>
</dbReference>
<evidence type="ECO:0000256" key="4">
    <source>
        <dbReference type="ARBA" id="ARBA00009439"/>
    </source>
</evidence>
<evidence type="ECO:0000256" key="10">
    <source>
        <dbReference type="ARBA" id="ARBA00022833"/>
    </source>
</evidence>
<feature type="region of interest" description="Disordered" evidence="20">
    <location>
        <begin position="351"/>
        <end position="373"/>
    </location>
</feature>
<dbReference type="Pfam" id="PF13558">
    <property type="entry name" value="SbcC_Walker_B"/>
    <property type="match status" value="1"/>
</dbReference>
<evidence type="ECO:0000256" key="13">
    <source>
        <dbReference type="ARBA" id="ARBA00023054"/>
    </source>
</evidence>
<evidence type="ECO:0000256" key="1">
    <source>
        <dbReference type="ARBA" id="ARBA00001947"/>
    </source>
</evidence>
<evidence type="ECO:0000256" key="15">
    <source>
        <dbReference type="ARBA" id="ARBA00023242"/>
    </source>
</evidence>
<dbReference type="Proteomes" id="UP000504606">
    <property type="component" value="Unplaced"/>
</dbReference>
<dbReference type="GO" id="GO:0030870">
    <property type="term" value="C:Mre11 complex"/>
    <property type="evidence" value="ECO:0007669"/>
    <property type="project" value="InterPro"/>
</dbReference>
<dbReference type="SUPFAM" id="SSF75712">
    <property type="entry name" value="Rad50 coiled-coil Zn hook"/>
    <property type="match status" value="1"/>
</dbReference>
<evidence type="ECO:0000256" key="5">
    <source>
        <dbReference type="ARBA" id="ARBA00022454"/>
    </source>
</evidence>
<dbReference type="GO" id="GO:0007004">
    <property type="term" value="P:telomere maintenance via telomerase"/>
    <property type="evidence" value="ECO:0007669"/>
    <property type="project" value="TreeGrafter"/>
</dbReference>
<dbReference type="GO" id="GO:0000722">
    <property type="term" value="P:telomere maintenance via recombination"/>
    <property type="evidence" value="ECO:0007669"/>
    <property type="project" value="TreeGrafter"/>
</dbReference>
<dbReference type="GO" id="GO:0043047">
    <property type="term" value="F:single-stranded telomeric DNA binding"/>
    <property type="evidence" value="ECO:0007669"/>
    <property type="project" value="TreeGrafter"/>
</dbReference>
<evidence type="ECO:0000313" key="22">
    <source>
        <dbReference type="Proteomes" id="UP000504606"/>
    </source>
</evidence>
<dbReference type="PANTHER" id="PTHR18867:SF12">
    <property type="entry name" value="DNA REPAIR PROTEIN RAD50"/>
    <property type="match status" value="1"/>
</dbReference>
<keyword evidence="6 18" id="KW-0479">Metal-binding</keyword>
<feature type="binding site" evidence="18">
    <location>
        <position position="682"/>
    </location>
    <ligand>
        <name>Zn(2+)</name>
        <dbReference type="ChEBI" id="CHEBI:29105"/>
    </ligand>
</feature>
<keyword evidence="11" id="KW-0067">ATP-binding</keyword>
<keyword evidence="13 19" id="KW-0175">Coiled coil</keyword>
<feature type="coiled-coil region" evidence="19">
    <location>
        <begin position="769"/>
        <end position="816"/>
    </location>
</feature>
<comment type="subcellular location">
    <subcellularLocation>
        <location evidence="3">Chromosome</location>
    </subcellularLocation>
    <subcellularLocation>
        <location evidence="2">Nucleus</location>
    </subcellularLocation>
</comment>
<keyword evidence="22" id="KW-1185">Reference proteome</keyword>
<keyword evidence="5" id="KW-0158">Chromosome</keyword>
<accession>A0A6J1SVD0</accession>
<sequence>MAVLKKLAIGGVRSFGADDADHQFIDFDKPFTLILGRNGCGKTTIIEALKYACTGTFPAGQGSSFVRDPKLDRRIETRAQIKLQFISCQGNETVVARLLQSTQKVKNISTTAMDSTISITMKNGKKNQLSGRCADIDELMGQHLGVSKPILNYVIFCHQEESFWPLDEGKKVKERFDEIFDSSSYNKCLEQIRKIRNDSLPNIRIEKEKLKNLKQNVGIRRQKVGELEFLIKERDKLEQEIIDSGDQSAEMTRELNSWSKRYDAYRVVQKEKDSLKTELHGLKSKRDSHKEFISVPFSGTKEELEQVIKNFDDELDSKRRRLDDIGRDKGRVDRTEQITLKEKSIVENKIGKLEADKDREQDTQKERNSKLSSLASALGLPALKTKASENDVNDFTNSLKKEINTLASSISSLKVANEREQNALQVEIQKHRDAGTKLEAEINMKTASIKQNYKEIEEKEQLLKSVNTKLAKKQEIDKDLEKWHERHNNALLEEDSESLSSAIAKLKSDTENLESQQNKLSTEVREIAKHQEFRKALETDEKKFTDQQNIIRKLRSKNEDFISCHLSDSDDSTLKHKFDLLVQKFKKQYDKLINECHEKKKEESSLQKDLEISRNTLKKKKEELDQHKDKIYEECGRTDLETVLKKTKEGIETLQNDKGLYTASAVVTRGYIQDLKKRDPCCPLCDRSFDNEEEPFSLVQTLELRLDGMPEKIGEVTEKLVELQSKQERLLELKPLQNTISELQETVIPNLETAITDCEDKLGEMNGLIASLELSKSEAAENMSRAEKLGVDIYDIDRSQKECKQLSRVIEKLKKDHHFSATSRNLDEALAEQEVVRVDLLVKRKDKNDKEARLRSYEKKINDINQTINSLTAEQLKIKEFIQQEDALKERVEDLKTLNSALENEKEELNVKLKPAQEEQCCAEKKLATVKQLQKKSLEDMEKKKGDVDREMGVITELQKTLLNFKNQKISEMLIEYKEKNESFASKLDSIKEEREALNLESKKLSSLIGNHTRERKEMDENLKLIEVEKMIAQQEVRLKEKTEELGSWDIKTIEDKCVEFQGKRQDLVSKVKKLEGTLIGKNENIDSRKKELNLDTFKTVEQKYKEKFIQVAVMENVEKDLQKYYSALDHALQKFHKDRMDKVNKSIREYWRLIYKGNDIDYIEIKTDESTPSAATNSTDKRKAYNYRVVQVKSGTEIDMKGRCSAGQKVLACLIIRMALSETFSMNCGILTLDEPTTNLDRQNIQSLCQAITEIVNDHEGSKNFQLIVITHDHEFLNAMATVDSFPHYWEVSRNNQCKSQIRLKHVTRV</sequence>
<dbReference type="Gene3D" id="1.10.287.510">
    <property type="entry name" value="Helix hairpin bin"/>
    <property type="match status" value="1"/>
</dbReference>
<dbReference type="RefSeq" id="XP_052129214.1">
    <property type="nucleotide sequence ID" value="XM_052273254.1"/>
</dbReference>
<feature type="compositionally biased region" description="Basic and acidic residues" evidence="20">
    <location>
        <begin position="351"/>
        <end position="369"/>
    </location>
</feature>
<protein>
    <submittedName>
        <fullName evidence="23 24">DNA repair protein RAD50 isoform X2</fullName>
    </submittedName>
</protein>
<feature type="binding site" evidence="18">
    <location>
        <position position="685"/>
    </location>
    <ligand>
        <name>Zn(2+)</name>
        <dbReference type="ChEBI" id="CHEBI:29105"/>
    </ligand>
</feature>
<evidence type="ECO:0000256" key="9">
    <source>
        <dbReference type="ARBA" id="ARBA00022801"/>
    </source>
</evidence>
<evidence type="ECO:0000256" key="20">
    <source>
        <dbReference type="SAM" id="MobiDB-lite"/>
    </source>
</evidence>
<evidence type="ECO:0000256" key="12">
    <source>
        <dbReference type="ARBA" id="ARBA00022842"/>
    </source>
</evidence>
<evidence type="ECO:0000256" key="16">
    <source>
        <dbReference type="ARBA" id="ARBA00023254"/>
    </source>
</evidence>
<dbReference type="GO" id="GO:0016887">
    <property type="term" value="F:ATP hydrolysis activity"/>
    <property type="evidence" value="ECO:0007669"/>
    <property type="project" value="InterPro"/>
</dbReference>
<dbReference type="GO" id="GO:0000794">
    <property type="term" value="C:condensed nuclear chromosome"/>
    <property type="evidence" value="ECO:0007669"/>
    <property type="project" value="TreeGrafter"/>
</dbReference>
<feature type="domain" description="Zinc-hook" evidence="21">
    <location>
        <begin position="637"/>
        <end position="735"/>
    </location>
</feature>
<feature type="coiled-coil region" evidence="19">
    <location>
        <begin position="449"/>
        <end position="523"/>
    </location>
</feature>
<feature type="coiled-coil region" evidence="19">
    <location>
        <begin position="220"/>
        <end position="321"/>
    </location>
</feature>
<comment type="catalytic activity">
    <reaction evidence="17">
        <text>ATP + H2O = ADP + phosphate + H(+)</text>
        <dbReference type="Rhea" id="RHEA:13065"/>
        <dbReference type="ChEBI" id="CHEBI:15377"/>
        <dbReference type="ChEBI" id="CHEBI:15378"/>
        <dbReference type="ChEBI" id="CHEBI:30616"/>
        <dbReference type="ChEBI" id="CHEBI:43474"/>
        <dbReference type="ChEBI" id="CHEBI:456216"/>
    </reaction>
</comment>
<keyword evidence="15" id="KW-0539">Nucleus</keyword>
<dbReference type="GO" id="GO:0046872">
    <property type="term" value="F:metal ion binding"/>
    <property type="evidence" value="ECO:0007669"/>
    <property type="project" value="UniProtKB-UniRule"/>
</dbReference>
<dbReference type="GO" id="GO:0051880">
    <property type="term" value="F:G-quadruplex DNA binding"/>
    <property type="evidence" value="ECO:0007669"/>
    <property type="project" value="TreeGrafter"/>
</dbReference>
<keyword evidence="12" id="KW-0460">Magnesium</keyword>
<evidence type="ECO:0000256" key="19">
    <source>
        <dbReference type="SAM" id="Coils"/>
    </source>
</evidence>
<evidence type="ECO:0000256" key="18">
    <source>
        <dbReference type="PROSITE-ProRule" id="PRU00471"/>
    </source>
</evidence>
<feature type="coiled-coil region" evidence="19">
    <location>
        <begin position="582"/>
        <end position="657"/>
    </location>
</feature>
<evidence type="ECO:0000256" key="8">
    <source>
        <dbReference type="ARBA" id="ARBA00022763"/>
    </source>
</evidence>
<comment type="cofactor">
    <cofactor evidence="1">
        <name>Zn(2+)</name>
        <dbReference type="ChEBI" id="CHEBI:29105"/>
    </cofactor>
</comment>
<organism evidence="22 23">
    <name type="scientific">Frankliniella occidentalis</name>
    <name type="common">Western flower thrips</name>
    <name type="synonym">Euthrips occidentalis</name>
    <dbReference type="NCBI Taxonomy" id="133901"/>
    <lineage>
        <taxon>Eukaryota</taxon>
        <taxon>Metazoa</taxon>
        <taxon>Ecdysozoa</taxon>
        <taxon>Arthropoda</taxon>
        <taxon>Hexapoda</taxon>
        <taxon>Insecta</taxon>
        <taxon>Pterygota</taxon>
        <taxon>Neoptera</taxon>
        <taxon>Paraneoptera</taxon>
        <taxon>Thysanoptera</taxon>
        <taxon>Terebrantia</taxon>
        <taxon>Thripoidea</taxon>
        <taxon>Thripidae</taxon>
        <taxon>Frankliniella</taxon>
    </lineage>
</organism>
<dbReference type="GeneID" id="113211160"/>
<dbReference type="InterPro" id="IPR038729">
    <property type="entry name" value="Rad50/SbcC_AAA"/>
</dbReference>
<proteinExistence type="inferred from homology"/>
<evidence type="ECO:0000313" key="24">
    <source>
        <dbReference type="RefSeq" id="XP_052129214.1"/>
    </source>
</evidence>
<evidence type="ECO:0000256" key="7">
    <source>
        <dbReference type="ARBA" id="ARBA00022741"/>
    </source>
</evidence>
<keyword evidence="8" id="KW-0227">DNA damage</keyword>